<evidence type="ECO:0000313" key="9">
    <source>
        <dbReference type="Proteomes" id="UP000005240"/>
    </source>
</evidence>
<reference evidence="8 9" key="3">
    <citation type="journal article" date="2017" name="G3 (Bethesda)">
        <title>Comparative analysis highlights variable genome content of wheat rusts and divergence of the mating loci.</title>
        <authorList>
            <person name="Cuomo C.A."/>
            <person name="Bakkeren G."/>
            <person name="Khalil H.B."/>
            <person name="Panwar V."/>
            <person name="Joly D."/>
            <person name="Linning R."/>
            <person name="Sakthikumar S."/>
            <person name="Song X."/>
            <person name="Adiconis X."/>
            <person name="Fan L."/>
            <person name="Goldberg J.M."/>
            <person name="Levin J.Z."/>
            <person name="Young S."/>
            <person name="Zeng Q."/>
            <person name="Anikster Y."/>
            <person name="Bruce M."/>
            <person name="Wang M."/>
            <person name="Yin C."/>
            <person name="McCallum B."/>
            <person name="Szabo L.J."/>
            <person name="Hulbert S."/>
            <person name="Chen X."/>
            <person name="Fellers J.P."/>
        </authorList>
    </citation>
    <scope>NUCLEOTIDE SEQUENCE</scope>
    <source>
        <strain evidence="8">isolate 1-1 / race 1 (BBBD)</strain>
        <strain evidence="9">Isolate 1-1 / race 1 (BBBD)</strain>
    </source>
</reference>
<dbReference type="PANTHER" id="PTHR15272">
    <property type="entry name" value="CHROMATIN ASSEMBLY FACTOR 1 SUBUNIT A CAF-1 SUBUNIT A"/>
    <property type="match status" value="1"/>
</dbReference>
<feature type="compositionally biased region" description="Polar residues" evidence="5">
    <location>
        <begin position="368"/>
        <end position="387"/>
    </location>
</feature>
<reference evidence="7" key="2">
    <citation type="submission" date="2016-05" db="EMBL/GenBank/DDBJ databases">
        <title>Comparative analysis highlights variable genome content of wheat rusts and divergence of the mating loci.</title>
        <authorList>
            <person name="Cuomo C.A."/>
            <person name="Bakkeren G."/>
            <person name="Szabo L."/>
            <person name="Khalil H."/>
            <person name="Joly D."/>
            <person name="Goldberg J."/>
            <person name="Young S."/>
            <person name="Zeng Q."/>
            <person name="Fellers J."/>
        </authorList>
    </citation>
    <scope>NUCLEOTIDE SEQUENCE [LARGE SCALE GENOMIC DNA]</scope>
    <source>
        <strain evidence="7">1-1 BBBD Race 1</strain>
    </source>
</reference>
<feature type="region of interest" description="Disordered" evidence="5">
    <location>
        <begin position="263"/>
        <end position="387"/>
    </location>
</feature>
<evidence type="ECO:0000256" key="3">
    <source>
        <dbReference type="ARBA" id="ARBA00023204"/>
    </source>
</evidence>
<dbReference type="EMBL" id="ADAS02000098">
    <property type="protein sequence ID" value="OAV90603.1"/>
    <property type="molecule type" value="Genomic_DNA"/>
</dbReference>
<protein>
    <recommendedName>
        <fullName evidence="6">Chromatin assembly factor 1 subunit A dimerization domain-containing protein</fullName>
    </recommendedName>
</protein>
<evidence type="ECO:0000313" key="8">
    <source>
        <dbReference type="EnsemblFungi" id="PTTG_05035-t43_1-p1"/>
    </source>
</evidence>
<dbReference type="OrthoDB" id="440676at2759"/>
<dbReference type="VEuPathDB" id="FungiDB:PTTG_05035"/>
<keyword evidence="4" id="KW-0539">Nucleus</keyword>
<gene>
    <name evidence="7" type="ORF">PTTG_05035</name>
</gene>
<keyword evidence="2" id="KW-0227">DNA damage</keyword>
<reference evidence="7" key="1">
    <citation type="submission" date="2009-11" db="EMBL/GenBank/DDBJ databases">
        <authorList>
            <consortium name="The Broad Institute Genome Sequencing Platform"/>
            <person name="Ward D."/>
            <person name="Feldgarden M."/>
            <person name="Earl A."/>
            <person name="Young S.K."/>
            <person name="Zeng Q."/>
            <person name="Koehrsen M."/>
            <person name="Alvarado L."/>
            <person name="Berlin A."/>
            <person name="Bochicchio J."/>
            <person name="Borenstein D."/>
            <person name="Chapman S.B."/>
            <person name="Chen Z."/>
            <person name="Engels R."/>
            <person name="Freedman E."/>
            <person name="Gellesch M."/>
            <person name="Goldberg J."/>
            <person name="Griggs A."/>
            <person name="Gujja S."/>
            <person name="Heilman E."/>
            <person name="Heiman D."/>
            <person name="Hepburn T."/>
            <person name="Howarth C."/>
            <person name="Jen D."/>
            <person name="Larson L."/>
            <person name="Lewis B."/>
            <person name="Mehta T."/>
            <person name="Park D."/>
            <person name="Pearson M."/>
            <person name="Roberts A."/>
            <person name="Saif S."/>
            <person name="Shea T."/>
            <person name="Shenoy N."/>
            <person name="Sisk P."/>
            <person name="Stolte C."/>
            <person name="Sykes S."/>
            <person name="Thomson T."/>
            <person name="Walk T."/>
            <person name="White J."/>
            <person name="Yandava C."/>
            <person name="Izard J."/>
            <person name="Baranova O.V."/>
            <person name="Blanton J.M."/>
            <person name="Tanner A.C."/>
            <person name="Dewhirst F.E."/>
            <person name="Haas B."/>
            <person name="Nusbaum C."/>
            <person name="Birren B."/>
        </authorList>
    </citation>
    <scope>NUCLEOTIDE SEQUENCE [LARGE SCALE GENOMIC DNA]</scope>
    <source>
        <strain evidence="7">1-1 BBBD Race 1</strain>
    </source>
</reference>
<comment type="subcellular location">
    <subcellularLocation>
        <location evidence="1">Nucleus</location>
    </subcellularLocation>
</comment>
<evidence type="ECO:0000256" key="4">
    <source>
        <dbReference type="ARBA" id="ARBA00023242"/>
    </source>
</evidence>
<feature type="compositionally biased region" description="Polar residues" evidence="5">
    <location>
        <begin position="283"/>
        <end position="316"/>
    </location>
</feature>
<dbReference type="GO" id="GO:0005634">
    <property type="term" value="C:nucleus"/>
    <property type="evidence" value="ECO:0007669"/>
    <property type="project" value="UniProtKB-SubCell"/>
</dbReference>
<feature type="compositionally biased region" description="Basic and acidic residues" evidence="5">
    <location>
        <begin position="14"/>
        <end position="44"/>
    </location>
</feature>
<dbReference type="GO" id="GO:0006281">
    <property type="term" value="P:DNA repair"/>
    <property type="evidence" value="ECO:0007669"/>
    <property type="project" value="UniProtKB-KW"/>
</dbReference>
<dbReference type="InterPro" id="IPR022043">
    <property type="entry name" value="CAF1A_DD"/>
</dbReference>
<keyword evidence="9" id="KW-1185">Reference proteome</keyword>
<feature type="region of interest" description="Disordered" evidence="5">
    <location>
        <begin position="427"/>
        <end position="453"/>
    </location>
</feature>
<feature type="region of interest" description="Disordered" evidence="5">
    <location>
        <begin position="743"/>
        <end position="770"/>
    </location>
</feature>
<reference evidence="8" key="4">
    <citation type="submission" date="2025-05" db="UniProtKB">
        <authorList>
            <consortium name="EnsemblFungi"/>
        </authorList>
    </citation>
    <scope>IDENTIFICATION</scope>
    <source>
        <strain evidence="8">isolate 1-1 / race 1 (BBBD)</strain>
    </source>
</reference>
<evidence type="ECO:0000256" key="2">
    <source>
        <dbReference type="ARBA" id="ARBA00022763"/>
    </source>
</evidence>
<organism evidence="7">
    <name type="scientific">Puccinia triticina (isolate 1-1 / race 1 (BBBD))</name>
    <name type="common">Brown leaf rust fungus</name>
    <dbReference type="NCBI Taxonomy" id="630390"/>
    <lineage>
        <taxon>Eukaryota</taxon>
        <taxon>Fungi</taxon>
        <taxon>Dikarya</taxon>
        <taxon>Basidiomycota</taxon>
        <taxon>Pucciniomycotina</taxon>
        <taxon>Pucciniomycetes</taxon>
        <taxon>Pucciniales</taxon>
        <taxon>Pucciniaceae</taxon>
        <taxon>Puccinia</taxon>
    </lineage>
</organism>
<feature type="compositionally biased region" description="Acidic residues" evidence="5">
    <location>
        <begin position="559"/>
        <end position="581"/>
    </location>
</feature>
<proteinExistence type="predicted"/>
<dbReference type="GO" id="GO:0033186">
    <property type="term" value="C:CAF-1 complex"/>
    <property type="evidence" value="ECO:0007669"/>
    <property type="project" value="TreeGrafter"/>
</dbReference>
<feature type="compositionally biased region" description="Acidic residues" evidence="5">
    <location>
        <begin position="589"/>
        <end position="609"/>
    </location>
</feature>
<dbReference type="STRING" id="630390.A0A180GF85"/>
<evidence type="ECO:0000256" key="1">
    <source>
        <dbReference type="ARBA" id="ARBA00004123"/>
    </source>
</evidence>
<dbReference type="Proteomes" id="UP000005240">
    <property type="component" value="Unassembled WGS sequence"/>
</dbReference>
<dbReference type="PANTHER" id="PTHR15272:SF0">
    <property type="entry name" value="CHROMATIN ASSEMBLY FACTOR 1 SUBUNIT A"/>
    <property type="match status" value="1"/>
</dbReference>
<feature type="region of interest" description="Disordered" evidence="5">
    <location>
        <begin position="559"/>
        <end position="609"/>
    </location>
</feature>
<accession>A0A180GF85</accession>
<dbReference type="AlphaFoldDB" id="A0A180GF85"/>
<name>A0A180GF85_PUCT1</name>
<evidence type="ECO:0000256" key="5">
    <source>
        <dbReference type="SAM" id="MobiDB-lite"/>
    </source>
</evidence>
<dbReference type="EnsemblFungi" id="PTTG_05035-t43_1">
    <property type="protein sequence ID" value="PTTG_05035-t43_1-p1"/>
    <property type="gene ID" value="PTTG_05035"/>
</dbReference>
<feature type="domain" description="Chromatin assembly factor 1 subunit A dimerization" evidence="6">
    <location>
        <begin position="513"/>
        <end position="580"/>
    </location>
</feature>
<evidence type="ECO:0000313" key="7">
    <source>
        <dbReference type="EMBL" id="OAV90603.1"/>
    </source>
</evidence>
<sequence length="847" mass="94235">MTGMDNLAGSLKRKSPEAEEHGEGHDPKQQEKKNQQQAEQEHAQPEPSSQQQLNKKLKTAHPAPPSTQSQPKSVVELDKSKALLVIKQKPIELCEVSNQIKKNLVSATEELESSRSSILELSPSQKNLIACLVHESDRTLPELTKYVHSKLLPQTKLLIDDEDEEAEKPFDPLPLPVIESSINQVAKRINYAPVQADLDWLPSNLPKGFQIWRWECNDREAVIPSDLKDISMKRWAERQLIKSQVLAILSGLDSSEREVLTKKLNPVKRKTKTNNDAPAATPTRPSQEPKSKAPNASQEIKSSAPNSPKTPKANQSEGKETGEKVLTEKELIKQQKDQKRKEKEEAKLAQERQKKKMGNLLTGWINKATPNKNKQTSSSSNAPATNPQEGIEITAWFKNGIKQPVDKASLSDFEKTFKPFNLKPTAQLAPINRFRPPGGSNATDQQSPTPTPRESLEQFLKSVRPTSRNPSKQKLMTIREIVNGIAESELSGCVEGTKKWRRALQNRSVVPVKFLTFHEDVRPGYIGTWCKTSRLVSGRNPFGKDTCLLDYEYDSEADWNEEDGEGEDLDQQSDGGNEDGGEGMSSELGDSDEDGWLVGDDDDIEMVDDGENHASNRALDFQADEHQLVKQNKKITGPTRRKIVAPLIPVVKGPIWEDTLGVVSASMFECFRIQMVNDAPIGLNPFTYEPKRIVKVTNRPQLSTVGFKSGPTVLPLPNQLEMEPTERTFNAAITKLANANLTNGNHSTGIENHPHPQQQHQPNGGNSHTGTFPLELIPHLIKLVNGTRKAKPILIEDLKNEFLTNHQLKVSKRSIEQTLSSIAVKVAGTWRIVDLDTTPLNPPSTSS</sequence>
<feature type="compositionally biased region" description="Low complexity" evidence="5">
    <location>
        <begin position="755"/>
        <end position="766"/>
    </location>
</feature>
<feature type="region of interest" description="Disordered" evidence="5">
    <location>
        <begin position="1"/>
        <end position="75"/>
    </location>
</feature>
<dbReference type="Pfam" id="PF12253">
    <property type="entry name" value="CAF1A_dimeriz"/>
    <property type="match status" value="1"/>
</dbReference>
<keyword evidence="3" id="KW-0234">DNA repair</keyword>
<dbReference type="GO" id="GO:0006334">
    <property type="term" value="P:nucleosome assembly"/>
    <property type="evidence" value="ECO:0007669"/>
    <property type="project" value="TreeGrafter"/>
</dbReference>
<feature type="compositionally biased region" description="Basic and acidic residues" evidence="5">
    <location>
        <begin position="317"/>
        <end position="352"/>
    </location>
</feature>
<evidence type="ECO:0000259" key="6">
    <source>
        <dbReference type="Pfam" id="PF12253"/>
    </source>
</evidence>